<dbReference type="SUPFAM" id="SSF88713">
    <property type="entry name" value="Glycoside hydrolase/deacetylase"/>
    <property type="match status" value="1"/>
</dbReference>
<dbReference type="KEGG" id="bvr:BVIR_1089"/>
<dbReference type="Proteomes" id="UP000065734">
    <property type="component" value="Chromosome I"/>
</dbReference>
<evidence type="ECO:0000313" key="11">
    <source>
        <dbReference type="EMBL" id="CUU41539.1"/>
    </source>
</evidence>
<dbReference type="InterPro" id="IPR002509">
    <property type="entry name" value="NODB_dom"/>
</dbReference>
<dbReference type="AlphaFoldDB" id="A0A0H5B6L9"/>
<evidence type="ECO:0000256" key="1">
    <source>
        <dbReference type="ARBA" id="ARBA00003236"/>
    </source>
</evidence>
<keyword evidence="11" id="KW-0326">Glycosidase</keyword>
<dbReference type="GO" id="GO:0045493">
    <property type="term" value="P:xylan catabolic process"/>
    <property type="evidence" value="ECO:0007669"/>
    <property type="project" value="UniProtKB-KW"/>
</dbReference>
<dbReference type="GO" id="GO:0016810">
    <property type="term" value="F:hydrolase activity, acting on carbon-nitrogen (but not peptide) bonds"/>
    <property type="evidence" value="ECO:0007669"/>
    <property type="project" value="InterPro"/>
</dbReference>
<evidence type="ECO:0000256" key="5">
    <source>
        <dbReference type="ARBA" id="ARBA00022801"/>
    </source>
</evidence>
<keyword evidence="11" id="KW-0858">Xylan degradation</keyword>
<evidence type="ECO:0000256" key="4">
    <source>
        <dbReference type="ARBA" id="ARBA00022723"/>
    </source>
</evidence>
<keyword evidence="12" id="KW-1185">Reference proteome</keyword>
<dbReference type="CDD" id="cd10917">
    <property type="entry name" value="CE4_NodB_like_6s_7s"/>
    <property type="match status" value="1"/>
</dbReference>
<dbReference type="PANTHER" id="PTHR10587:SF133">
    <property type="entry name" value="CHITIN DEACETYLASE 1-RELATED"/>
    <property type="match status" value="1"/>
</dbReference>
<comment type="function">
    <text evidence="1">Is involved in generating a small heat-stable compound (Nod), an acylated oligomer of N-acetylglucosamine, that stimulates mitosis in various plant protoplasts.</text>
</comment>
<evidence type="ECO:0000256" key="7">
    <source>
        <dbReference type="SAM" id="MobiDB-lite"/>
    </source>
</evidence>
<evidence type="ECO:0000313" key="12">
    <source>
        <dbReference type="Proteomes" id="UP000065734"/>
    </source>
</evidence>
<feature type="chain" id="PRO_5014229030" description="Chitooligosaccharide deacetylase" evidence="8">
    <location>
        <begin position="28"/>
        <end position="439"/>
    </location>
</feature>
<feature type="region of interest" description="Disordered" evidence="7">
    <location>
        <begin position="417"/>
        <end position="439"/>
    </location>
</feature>
<feature type="domain" description="NodB homology" evidence="9">
    <location>
        <begin position="215"/>
        <end position="394"/>
    </location>
</feature>
<name>A0A0H5B6L9_BLAVI</name>
<evidence type="ECO:0000256" key="3">
    <source>
        <dbReference type="ARBA" id="ARBA00020071"/>
    </source>
</evidence>
<dbReference type="InterPro" id="IPR011330">
    <property type="entry name" value="Glyco_hydro/deAcase_b/a-brl"/>
</dbReference>
<evidence type="ECO:0000256" key="2">
    <source>
        <dbReference type="ARBA" id="ARBA00010973"/>
    </source>
</evidence>
<reference evidence="11" key="2">
    <citation type="submission" date="2015-11" db="EMBL/GenBank/DDBJ databases">
        <authorList>
            <person name="Zhang Y."/>
            <person name="Guo Z."/>
        </authorList>
    </citation>
    <scope>NUCLEOTIDE SEQUENCE</scope>
    <source>
        <strain evidence="11">1</strain>
    </source>
</reference>
<dbReference type="EMBL" id="LN907867">
    <property type="protein sequence ID" value="CUU41539.1"/>
    <property type="molecule type" value="Genomic_DNA"/>
</dbReference>
<feature type="compositionally biased region" description="Polar residues" evidence="7">
    <location>
        <begin position="422"/>
        <end position="439"/>
    </location>
</feature>
<evidence type="ECO:0000256" key="6">
    <source>
        <dbReference type="ARBA" id="ARBA00032976"/>
    </source>
</evidence>
<dbReference type="PATRIC" id="fig|1079.6.peg.1129"/>
<feature type="signal peptide" evidence="8">
    <location>
        <begin position="1"/>
        <end position="27"/>
    </location>
</feature>
<sequence>MLVPRPQGRSLLSAMAAVMLATIPMPGAVSGAAAQSAPVVRGPDSPALVPAAPSPVTPAAAVPAAAAAAEDAAPARAPMVHGPNAPALMSKPAAANPVTGLSPVSQAPIDRAPIDQAPVSQAPAALAPVAPARAIQEVTPVLISPDLTRPATSAAAPIASAPPVASAAPVPVAAPADCPGNPNAIGLARTVEIDTTGGPGFGFEHFKAYDFLKPGEVVLTFDDGPWPRNTPAVLEALAHHCTKATFFPVGKHTIWHPEILRQVAAQGHTIGSHTWSHVDLTRKTVDGKAEFEKGASAVHLALGAPPSPFFRFPALRHPPAMLSYLAERNVAVFSCDVDSFDFKTKKPEAVVKQVMSKLQRTGKGIILMHDFQAVTAKAAPMLLDALKAGGYRVVHLTAKAPLDTLPDVDAEVAKEMKGAPTAGSSGKPTNSVVRTIDGN</sequence>
<reference evidence="10" key="1">
    <citation type="journal article" date="2015" name="Genome Announc.">
        <title>Complete Genome Sequence of the Bacteriochlorophyll b-Producing Photosynthetic Bacterium Blastochloris viridis.</title>
        <authorList>
            <person name="Tsukatani Y."/>
            <person name="Hirose Y."/>
            <person name="Harada J."/>
            <person name="Misawa N."/>
            <person name="Mori K."/>
            <person name="Inoue K."/>
            <person name="Tamiaki H."/>
        </authorList>
    </citation>
    <scope>NUCLEOTIDE SEQUENCE [LARGE SCALE GENOMIC DNA]</scope>
    <source>
        <strain evidence="10">DSM 133</strain>
    </source>
</reference>
<protein>
    <recommendedName>
        <fullName evidence="3">Chitooligosaccharide deacetylase</fullName>
    </recommendedName>
    <alternativeName>
        <fullName evidence="6">Nodulation protein B</fullName>
    </alternativeName>
</protein>
<dbReference type="GO" id="GO:0046872">
    <property type="term" value="F:metal ion binding"/>
    <property type="evidence" value="ECO:0007669"/>
    <property type="project" value="UniProtKB-KW"/>
</dbReference>
<dbReference type="STRING" id="1079.BVIR_1089"/>
<keyword evidence="4" id="KW-0479">Metal-binding</keyword>
<dbReference type="Gene3D" id="3.20.20.370">
    <property type="entry name" value="Glycoside hydrolase/deacetylase"/>
    <property type="match status" value="1"/>
</dbReference>
<dbReference type="PANTHER" id="PTHR10587">
    <property type="entry name" value="GLYCOSYL TRANSFERASE-RELATED"/>
    <property type="match status" value="1"/>
</dbReference>
<organism evidence="11 12">
    <name type="scientific">Blastochloris viridis</name>
    <name type="common">Rhodopseudomonas viridis</name>
    <dbReference type="NCBI Taxonomy" id="1079"/>
    <lineage>
        <taxon>Bacteria</taxon>
        <taxon>Pseudomonadati</taxon>
        <taxon>Pseudomonadota</taxon>
        <taxon>Alphaproteobacteria</taxon>
        <taxon>Hyphomicrobiales</taxon>
        <taxon>Blastochloridaceae</taxon>
        <taxon>Blastochloris</taxon>
    </lineage>
</organism>
<dbReference type="GO" id="GO:0016798">
    <property type="term" value="F:hydrolase activity, acting on glycosyl bonds"/>
    <property type="evidence" value="ECO:0007669"/>
    <property type="project" value="UniProtKB-KW"/>
</dbReference>
<proteinExistence type="inferred from homology"/>
<dbReference type="PROSITE" id="PS51677">
    <property type="entry name" value="NODB"/>
    <property type="match status" value="1"/>
</dbReference>
<accession>A0A0H5B6L9</accession>
<gene>
    <name evidence="11" type="primary">xynD</name>
    <name evidence="10" type="ORF">BV133_227</name>
    <name evidence="11" type="ORF">BVIRIDIS_05320</name>
</gene>
<dbReference type="GO" id="GO:0016020">
    <property type="term" value="C:membrane"/>
    <property type="evidence" value="ECO:0007669"/>
    <property type="project" value="TreeGrafter"/>
</dbReference>
<reference evidence="12" key="3">
    <citation type="journal article" date="2016" name="Genome Announc.">
        <title>Revised genome sequence of the purple photosynthetic bacterium Blastochloris viridis.</title>
        <authorList>
            <person name="Liu L.N."/>
            <person name="Faulkner M."/>
            <person name="Liu X."/>
            <person name="Huang F."/>
            <person name="Darby A.C."/>
            <person name="Hall N."/>
        </authorList>
    </citation>
    <scope>NUCLEOTIDE SEQUENCE [LARGE SCALE GENOMIC DNA]</scope>
    <source>
        <strain evidence="12">ATCC 19567 / DSM 133 / F</strain>
    </source>
</reference>
<keyword evidence="11" id="KW-0624">Polysaccharide degradation</keyword>
<evidence type="ECO:0000256" key="8">
    <source>
        <dbReference type="SAM" id="SignalP"/>
    </source>
</evidence>
<evidence type="ECO:0000259" key="9">
    <source>
        <dbReference type="PROSITE" id="PS51677"/>
    </source>
</evidence>
<dbReference type="InterPro" id="IPR050248">
    <property type="entry name" value="Polysacc_deacetylase_ArnD"/>
</dbReference>
<evidence type="ECO:0000313" key="10">
    <source>
        <dbReference type="EMBL" id="BAR97820.1"/>
    </source>
</evidence>
<dbReference type="Pfam" id="PF01522">
    <property type="entry name" value="Polysacc_deac_1"/>
    <property type="match status" value="1"/>
</dbReference>
<keyword evidence="8" id="KW-0732">Signal</keyword>
<keyword evidence="11" id="KW-0119">Carbohydrate metabolism</keyword>
<keyword evidence="5 11" id="KW-0378">Hydrolase</keyword>
<dbReference type="EMBL" id="AP014854">
    <property type="protein sequence ID" value="BAR97820.1"/>
    <property type="molecule type" value="Genomic_DNA"/>
</dbReference>
<comment type="similarity">
    <text evidence="2">Belongs to the polysaccharide deacetylase family.</text>
</comment>